<keyword evidence="2" id="KW-1185">Reference proteome</keyword>
<protein>
    <recommendedName>
        <fullName evidence="3">Lipoprotein</fullName>
    </recommendedName>
</protein>
<comment type="caution">
    <text evidence="1">The sequence shown here is derived from an EMBL/GenBank/DDBJ whole genome shotgun (WGS) entry which is preliminary data.</text>
</comment>
<sequence>MKKILLYSLILSLVGCGGLKKEPNKIQQAQINGKNEINKWFKSYNPTKVSEIVTTSYVVYVYTLEDKYTSEENKKIISEWLANGWRTVMDDDGKKFYCDKAGNIIETVIPFSISNKKLNGIVATQLDNIWQIGYSYRTGGNLACNQN</sequence>
<gene>
    <name evidence="1" type="ORF">EXU28_00385</name>
</gene>
<dbReference type="PROSITE" id="PS51257">
    <property type="entry name" value="PROKAR_LIPOPROTEIN"/>
    <property type="match status" value="1"/>
</dbReference>
<organism evidence="1 2">
    <name type="scientific">Acinetobacter wuhouensis</name>
    <dbReference type="NCBI Taxonomy" id="1879050"/>
    <lineage>
        <taxon>Bacteria</taxon>
        <taxon>Pseudomonadati</taxon>
        <taxon>Pseudomonadota</taxon>
        <taxon>Gammaproteobacteria</taxon>
        <taxon>Moraxellales</taxon>
        <taxon>Moraxellaceae</taxon>
        <taxon>Acinetobacter</taxon>
    </lineage>
</organism>
<dbReference type="EMBL" id="SGSQ01000001">
    <property type="protein sequence ID" value="RZG49290.1"/>
    <property type="molecule type" value="Genomic_DNA"/>
</dbReference>
<evidence type="ECO:0000313" key="2">
    <source>
        <dbReference type="Proteomes" id="UP000293863"/>
    </source>
</evidence>
<evidence type="ECO:0008006" key="3">
    <source>
        <dbReference type="Google" id="ProtNLM"/>
    </source>
</evidence>
<evidence type="ECO:0000313" key="1">
    <source>
        <dbReference type="EMBL" id="RZG49290.1"/>
    </source>
</evidence>
<reference evidence="1 2" key="1">
    <citation type="submission" date="2019-02" db="EMBL/GenBank/DDBJ databases">
        <title>The Batch Genome Submission of Acinetobacter spp. strains.</title>
        <authorList>
            <person name="Qin J."/>
            <person name="Hu Y."/>
            <person name="Ye H."/>
            <person name="Wei L."/>
            <person name="Feng Y."/>
            <person name="Zong Z."/>
        </authorList>
    </citation>
    <scope>NUCLEOTIDE SEQUENCE [LARGE SCALE GENOMIC DNA]</scope>
    <source>
        <strain evidence="1 2">WCHAW060049</strain>
    </source>
</reference>
<accession>A0A4Q7AN65</accession>
<dbReference type="RefSeq" id="WP_130130854.1">
    <property type="nucleotide sequence ID" value="NZ_SGSQ01000001.1"/>
</dbReference>
<dbReference type="AlphaFoldDB" id="A0A4Q7AN65"/>
<dbReference type="Proteomes" id="UP000293863">
    <property type="component" value="Unassembled WGS sequence"/>
</dbReference>
<proteinExistence type="predicted"/>
<name>A0A4Q7AN65_9GAMM</name>